<keyword evidence="2" id="KW-1185">Reference proteome</keyword>
<organism evidence="1 2">
    <name type="scientific">Chelativorans salis</name>
    <dbReference type="NCBI Taxonomy" id="2978478"/>
    <lineage>
        <taxon>Bacteria</taxon>
        <taxon>Pseudomonadati</taxon>
        <taxon>Pseudomonadota</taxon>
        <taxon>Alphaproteobacteria</taxon>
        <taxon>Hyphomicrobiales</taxon>
        <taxon>Phyllobacteriaceae</taxon>
        <taxon>Chelativorans</taxon>
    </lineage>
</organism>
<reference evidence="1 2" key="1">
    <citation type="submission" date="2022-09" db="EMBL/GenBank/DDBJ databases">
        <title>Chelativorans salina sp. nov., a novel slightly halophilic bacterium isolated from a saline lake sediment enrichment.</title>
        <authorList>
            <person name="Gao L."/>
            <person name="Fang B.-Z."/>
            <person name="Li W.-J."/>
        </authorList>
    </citation>
    <scope>NUCLEOTIDE SEQUENCE [LARGE SCALE GENOMIC DNA]</scope>
    <source>
        <strain evidence="1 2">EGI FJ00035</strain>
    </source>
</reference>
<sequence length="57" mass="6383">MSHYTVGMGATRDLQRYARQADKARSAALQRALGLLMRRIGGIWRGSRPTNTAPLKR</sequence>
<name>A0ABT2LMP7_9HYPH</name>
<evidence type="ECO:0000313" key="2">
    <source>
        <dbReference type="Proteomes" id="UP001320831"/>
    </source>
</evidence>
<comment type="caution">
    <text evidence="1">The sequence shown here is derived from an EMBL/GenBank/DDBJ whole genome shotgun (WGS) entry which is preliminary data.</text>
</comment>
<dbReference type="EMBL" id="JAOCZP010000001">
    <property type="protein sequence ID" value="MCT7374449.1"/>
    <property type="molecule type" value="Genomic_DNA"/>
</dbReference>
<proteinExistence type="predicted"/>
<dbReference type="Proteomes" id="UP001320831">
    <property type="component" value="Unassembled WGS sequence"/>
</dbReference>
<evidence type="ECO:0000313" key="1">
    <source>
        <dbReference type="EMBL" id="MCT7374449.1"/>
    </source>
</evidence>
<accession>A0ABT2LMP7</accession>
<gene>
    <name evidence="1" type="ORF">N5A92_05310</name>
</gene>
<protein>
    <submittedName>
        <fullName evidence="1">Uncharacterized protein</fullName>
    </submittedName>
</protein>
<dbReference type="RefSeq" id="WP_260900848.1">
    <property type="nucleotide sequence ID" value="NZ_JAOCZP010000001.1"/>
</dbReference>